<name>A0A1T5J6Y7_9BACT</name>
<reference evidence="1 2" key="1">
    <citation type="submission" date="2017-02" db="EMBL/GenBank/DDBJ databases">
        <authorList>
            <person name="Peterson S.W."/>
        </authorList>
    </citation>
    <scope>NUCLEOTIDE SEQUENCE [LARGE SCALE GENOMIC DNA]</scope>
    <source>
        <strain evidence="1 2">DSM 25262</strain>
    </source>
</reference>
<gene>
    <name evidence="1" type="ORF">SAMN05660236_0825</name>
</gene>
<sequence length="80" mass="9109">MVKGNYEFSDNQVKLTLWVQDSLSKTELIATVIRPLMIQTRAIQQSNEWLLLAITTLPAENVSKLKIIIKRSARDKIAVL</sequence>
<dbReference type="STRING" id="688867.SAMN05660236_0825"/>
<protein>
    <submittedName>
        <fullName evidence="1">Uncharacterized protein</fullName>
    </submittedName>
</protein>
<dbReference type="Proteomes" id="UP000190961">
    <property type="component" value="Unassembled WGS sequence"/>
</dbReference>
<accession>A0A1T5J6Y7</accession>
<organism evidence="1 2">
    <name type="scientific">Ohtaekwangia koreensis</name>
    <dbReference type="NCBI Taxonomy" id="688867"/>
    <lineage>
        <taxon>Bacteria</taxon>
        <taxon>Pseudomonadati</taxon>
        <taxon>Bacteroidota</taxon>
        <taxon>Cytophagia</taxon>
        <taxon>Cytophagales</taxon>
        <taxon>Fulvivirgaceae</taxon>
        <taxon>Ohtaekwangia</taxon>
    </lineage>
</organism>
<proteinExistence type="predicted"/>
<keyword evidence="2" id="KW-1185">Reference proteome</keyword>
<evidence type="ECO:0000313" key="1">
    <source>
        <dbReference type="EMBL" id="SKC47159.1"/>
    </source>
</evidence>
<dbReference type="EMBL" id="FUZU01000001">
    <property type="protein sequence ID" value="SKC47159.1"/>
    <property type="molecule type" value="Genomic_DNA"/>
</dbReference>
<evidence type="ECO:0000313" key="2">
    <source>
        <dbReference type="Proteomes" id="UP000190961"/>
    </source>
</evidence>
<dbReference type="AlphaFoldDB" id="A0A1T5J6Y7"/>